<gene>
    <name evidence="1" type="ORF">LCGC14_1372260</name>
</gene>
<feature type="non-terminal residue" evidence="1">
    <location>
        <position position="1"/>
    </location>
</feature>
<reference evidence="1" key="1">
    <citation type="journal article" date="2015" name="Nature">
        <title>Complex archaea that bridge the gap between prokaryotes and eukaryotes.</title>
        <authorList>
            <person name="Spang A."/>
            <person name="Saw J.H."/>
            <person name="Jorgensen S.L."/>
            <person name="Zaremba-Niedzwiedzka K."/>
            <person name="Martijn J."/>
            <person name="Lind A.E."/>
            <person name="van Eijk R."/>
            <person name="Schleper C."/>
            <person name="Guy L."/>
            <person name="Ettema T.J."/>
        </authorList>
    </citation>
    <scope>NUCLEOTIDE SEQUENCE</scope>
</reference>
<dbReference type="EMBL" id="LAZR01008677">
    <property type="protein sequence ID" value="KKM77210.1"/>
    <property type="molecule type" value="Genomic_DNA"/>
</dbReference>
<comment type="caution">
    <text evidence="1">The sequence shown here is derived from an EMBL/GenBank/DDBJ whole genome shotgun (WGS) entry which is preliminary data.</text>
</comment>
<dbReference type="AlphaFoldDB" id="A0A0F9MK97"/>
<name>A0A0F9MK97_9ZZZZ</name>
<proteinExistence type="predicted"/>
<accession>A0A0F9MK97</accession>
<sequence length="109" mass="11536">DAAQAAADRAAAEKLARDKVAAAKAAAEAVDATKVRHLYVIASVSGQVLLYSTVQGRIRLVGDTCVEWTDTKGIQHQHFISGGQLVHVSDEPIVMKGVTINLETQGAKQ</sequence>
<evidence type="ECO:0000313" key="1">
    <source>
        <dbReference type="EMBL" id="KKM77210.1"/>
    </source>
</evidence>
<organism evidence="1">
    <name type="scientific">marine sediment metagenome</name>
    <dbReference type="NCBI Taxonomy" id="412755"/>
    <lineage>
        <taxon>unclassified sequences</taxon>
        <taxon>metagenomes</taxon>
        <taxon>ecological metagenomes</taxon>
    </lineage>
</organism>
<protein>
    <submittedName>
        <fullName evidence="1">Uncharacterized protein</fullName>
    </submittedName>
</protein>